<reference evidence="2 3" key="1">
    <citation type="submission" date="2019-02" db="EMBL/GenBank/DDBJ databases">
        <title>Deep-cultivation of Planctomycetes and their phenomic and genomic characterization uncovers novel biology.</title>
        <authorList>
            <person name="Wiegand S."/>
            <person name="Jogler M."/>
            <person name="Boedeker C."/>
            <person name="Pinto D."/>
            <person name="Vollmers J."/>
            <person name="Rivas-Marin E."/>
            <person name="Kohn T."/>
            <person name="Peeters S.H."/>
            <person name="Heuer A."/>
            <person name="Rast P."/>
            <person name="Oberbeckmann S."/>
            <person name="Bunk B."/>
            <person name="Jeske O."/>
            <person name="Meyerdierks A."/>
            <person name="Storesund J.E."/>
            <person name="Kallscheuer N."/>
            <person name="Luecker S."/>
            <person name="Lage O.M."/>
            <person name="Pohl T."/>
            <person name="Merkel B.J."/>
            <person name="Hornburger P."/>
            <person name="Mueller R.-W."/>
            <person name="Bruemmer F."/>
            <person name="Labrenz M."/>
            <person name="Spormann A.M."/>
            <person name="Op den Camp H."/>
            <person name="Overmann J."/>
            <person name="Amann R."/>
            <person name="Jetten M.S.M."/>
            <person name="Mascher T."/>
            <person name="Medema M.H."/>
            <person name="Devos D.P."/>
            <person name="Kaster A.-K."/>
            <person name="Ovreas L."/>
            <person name="Rohde M."/>
            <person name="Galperin M.Y."/>
            <person name="Jogler C."/>
        </authorList>
    </citation>
    <scope>NUCLEOTIDE SEQUENCE [LARGE SCALE GENOMIC DNA]</scope>
    <source>
        <strain evidence="2 3">V22</strain>
    </source>
</reference>
<dbReference type="Pfam" id="PF01261">
    <property type="entry name" value="AP_endonuc_2"/>
    <property type="match status" value="1"/>
</dbReference>
<protein>
    <submittedName>
        <fullName evidence="2">Xylose isomerase-like TIM barrel</fullName>
    </submittedName>
</protein>
<dbReference type="InterPro" id="IPR050312">
    <property type="entry name" value="IolE/XylAMocC-like"/>
</dbReference>
<dbReference type="Gene3D" id="3.20.20.150">
    <property type="entry name" value="Divalent-metal-dependent TIM barrel enzymes"/>
    <property type="match status" value="1"/>
</dbReference>
<dbReference type="RefSeq" id="WP_145262303.1">
    <property type="nucleotide sequence ID" value="NZ_CP036316.1"/>
</dbReference>
<dbReference type="Proteomes" id="UP000319976">
    <property type="component" value="Chromosome"/>
</dbReference>
<proteinExistence type="predicted"/>
<keyword evidence="3" id="KW-1185">Reference proteome</keyword>
<gene>
    <name evidence="2" type="ORF">V22_20660</name>
</gene>
<dbReference type="InterPro" id="IPR036237">
    <property type="entry name" value="Xyl_isomerase-like_sf"/>
</dbReference>
<dbReference type="InterPro" id="IPR013022">
    <property type="entry name" value="Xyl_isomerase-like_TIM-brl"/>
</dbReference>
<feature type="domain" description="Xylose isomerase-like TIM barrel" evidence="1">
    <location>
        <begin position="46"/>
        <end position="264"/>
    </location>
</feature>
<dbReference type="GO" id="GO:0016853">
    <property type="term" value="F:isomerase activity"/>
    <property type="evidence" value="ECO:0007669"/>
    <property type="project" value="UniProtKB-KW"/>
</dbReference>
<dbReference type="KEGG" id="chya:V22_20660"/>
<sequence>MPSSPSLDRLAIHTITTKPWDLMTAIDEYSSRNIPGISIWTDTLEGLKTEDVTSRLNDAGMRVPALVRGGFFPAVTTAERQSKIDENKNIIATAAELSADMVVLVVGAVPGLPLDEQRQMVADGIAAVLPDAEAAGVKLAIEPLHPMYADNRSCVCRMTEAREICEALDHPLVGIAVDVYHVWWDADLEEEIKLAGEQNRLFGFHVCDWRVPTRQLMNDRGLMGEGCINIPQIRGWVEAAGFDGDIEVEIFSDEYWAQDQGQFLDSSVTAYQTAV</sequence>
<evidence type="ECO:0000313" key="3">
    <source>
        <dbReference type="Proteomes" id="UP000319976"/>
    </source>
</evidence>
<dbReference type="PANTHER" id="PTHR12110">
    <property type="entry name" value="HYDROXYPYRUVATE ISOMERASE"/>
    <property type="match status" value="1"/>
</dbReference>
<evidence type="ECO:0000313" key="2">
    <source>
        <dbReference type="EMBL" id="QDT64823.1"/>
    </source>
</evidence>
<dbReference type="SUPFAM" id="SSF51658">
    <property type="entry name" value="Xylose isomerase-like"/>
    <property type="match status" value="1"/>
</dbReference>
<dbReference type="PANTHER" id="PTHR12110:SF52">
    <property type="entry name" value="XYLOSE ISOMERASE"/>
    <property type="match status" value="1"/>
</dbReference>
<keyword evidence="2" id="KW-0413">Isomerase</keyword>
<name>A0A517T8Y1_9PLAN</name>
<dbReference type="OrthoDB" id="9782626at2"/>
<accession>A0A517T8Y1</accession>
<evidence type="ECO:0000259" key="1">
    <source>
        <dbReference type="Pfam" id="PF01261"/>
    </source>
</evidence>
<organism evidence="2 3">
    <name type="scientific">Calycomorphotria hydatis</name>
    <dbReference type="NCBI Taxonomy" id="2528027"/>
    <lineage>
        <taxon>Bacteria</taxon>
        <taxon>Pseudomonadati</taxon>
        <taxon>Planctomycetota</taxon>
        <taxon>Planctomycetia</taxon>
        <taxon>Planctomycetales</taxon>
        <taxon>Planctomycetaceae</taxon>
        <taxon>Calycomorphotria</taxon>
    </lineage>
</organism>
<dbReference type="AlphaFoldDB" id="A0A517T8Y1"/>
<dbReference type="EMBL" id="CP036316">
    <property type="protein sequence ID" value="QDT64823.1"/>
    <property type="molecule type" value="Genomic_DNA"/>
</dbReference>